<evidence type="ECO:0000313" key="3">
    <source>
        <dbReference type="Proteomes" id="UP001279734"/>
    </source>
</evidence>
<evidence type="ECO:0000256" key="1">
    <source>
        <dbReference type="SAM" id="MobiDB-lite"/>
    </source>
</evidence>
<sequence length="189" mass="21595">MSTAAVLLRRSVYRYRLCQIWHRSPIILSSPYCASSSFHSSRFIGRLFSSKSRSSPQNPSPVETKSNPPCNEDAPDNIEDVSTQELRRRIMKYSEGDMEALPSIFEAILARKLTGNHSDSDDELMEELGSKNSLDVEDDKFDTDDELMQELQCKPPRDVKLDNDGELIEAFQCKMPCDVKTEEDRIRAR</sequence>
<gene>
    <name evidence="2" type="ORF">Nepgr_024076</name>
</gene>
<feature type="compositionally biased region" description="Low complexity" evidence="1">
    <location>
        <begin position="49"/>
        <end position="61"/>
    </location>
</feature>
<comment type="caution">
    <text evidence="2">The sequence shown here is derived from an EMBL/GenBank/DDBJ whole genome shotgun (WGS) entry which is preliminary data.</text>
</comment>
<name>A0AAD3T243_NEPGR</name>
<organism evidence="2 3">
    <name type="scientific">Nepenthes gracilis</name>
    <name type="common">Slender pitcher plant</name>
    <dbReference type="NCBI Taxonomy" id="150966"/>
    <lineage>
        <taxon>Eukaryota</taxon>
        <taxon>Viridiplantae</taxon>
        <taxon>Streptophyta</taxon>
        <taxon>Embryophyta</taxon>
        <taxon>Tracheophyta</taxon>
        <taxon>Spermatophyta</taxon>
        <taxon>Magnoliopsida</taxon>
        <taxon>eudicotyledons</taxon>
        <taxon>Gunneridae</taxon>
        <taxon>Pentapetalae</taxon>
        <taxon>Caryophyllales</taxon>
        <taxon>Nepenthaceae</taxon>
        <taxon>Nepenthes</taxon>
    </lineage>
</organism>
<feature type="region of interest" description="Disordered" evidence="1">
    <location>
        <begin position="49"/>
        <end position="82"/>
    </location>
</feature>
<evidence type="ECO:0000313" key="2">
    <source>
        <dbReference type="EMBL" id="GMH22233.1"/>
    </source>
</evidence>
<protein>
    <submittedName>
        <fullName evidence="2">Uncharacterized protein</fullName>
    </submittedName>
</protein>
<keyword evidence="3" id="KW-1185">Reference proteome</keyword>
<dbReference type="Proteomes" id="UP001279734">
    <property type="component" value="Unassembled WGS sequence"/>
</dbReference>
<accession>A0AAD3T243</accession>
<dbReference type="EMBL" id="BSYO01000024">
    <property type="protein sequence ID" value="GMH22233.1"/>
    <property type="molecule type" value="Genomic_DNA"/>
</dbReference>
<reference evidence="2" key="1">
    <citation type="submission" date="2023-05" db="EMBL/GenBank/DDBJ databases">
        <title>Nepenthes gracilis genome sequencing.</title>
        <authorList>
            <person name="Fukushima K."/>
        </authorList>
    </citation>
    <scope>NUCLEOTIDE SEQUENCE</scope>
    <source>
        <strain evidence="2">SING2019-196</strain>
    </source>
</reference>
<proteinExistence type="predicted"/>
<dbReference type="AlphaFoldDB" id="A0AAD3T243"/>